<keyword evidence="3" id="KW-1185">Reference proteome</keyword>
<dbReference type="AlphaFoldDB" id="A0AAW1LHR2"/>
<gene>
    <name evidence="2" type="ORF">RND81_04G000600</name>
</gene>
<reference evidence="2" key="1">
    <citation type="submission" date="2024-03" db="EMBL/GenBank/DDBJ databases">
        <title>WGS assembly of Saponaria officinalis var. Norfolk2.</title>
        <authorList>
            <person name="Jenkins J."/>
            <person name="Shu S."/>
            <person name="Grimwood J."/>
            <person name="Barry K."/>
            <person name="Goodstein D."/>
            <person name="Schmutz J."/>
            <person name="Leebens-Mack J."/>
            <person name="Osbourn A."/>
        </authorList>
    </citation>
    <scope>NUCLEOTIDE SEQUENCE [LARGE SCALE GENOMIC DNA]</scope>
    <source>
        <strain evidence="2">JIC</strain>
    </source>
</reference>
<dbReference type="InterPro" id="IPR058594">
    <property type="entry name" value="PB1-like_dom_pln"/>
</dbReference>
<evidence type="ECO:0000313" key="3">
    <source>
        <dbReference type="Proteomes" id="UP001443914"/>
    </source>
</evidence>
<organism evidence="2 3">
    <name type="scientific">Saponaria officinalis</name>
    <name type="common">Common soapwort</name>
    <name type="synonym">Lychnis saponaria</name>
    <dbReference type="NCBI Taxonomy" id="3572"/>
    <lineage>
        <taxon>Eukaryota</taxon>
        <taxon>Viridiplantae</taxon>
        <taxon>Streptophyta</taxon>
        <taxon>Embryophyta</taxon>
        <taxon>Tracheophyta</taxon>
        <taxon>Spermatophyta</taxon>
        <taxon>Magnoliopsida</taxon>
        <taxon>eudicotyledons</taxon>
        <taxon>Gunneridae</taxon>
        <taxon>Pentapetalae</taxon>
        <taxon>Caryophyllales</taxon>
        <taxon>Caryophyllaceae</taxon>
        <taxon>Caryophylleae</taxon>
        <taxon>Saponaria</taxon>
    </lineage>
</organism>
<dbReference type="Pfam" id="PF26130">
    <property type="entry name" value="PB1-like"/>
    <property type="match status" value="1"/>
</dbReference>
<proteinExistence type="predicted"/>
<sequence length="135" mass="15514">MSFGVRGQSKLVTVLFWHGGLFKKVGNKTYYVGGKIKNFEEDSDELCWFCLEELALKCDIYKKINRIYYLLPGKSLEEGLRKVYNDKEVLEMIDIVAKNKVIDLYVEHGVDQPVILEDPQTKNTPTKNIPSPKKA</sequence>
<dbReference type="EMBL" id="JBDFQZ010000004">
    <property type="protein sequence ID" value="KAK9732443.1"/>
    <property type="molecule type" value="Genomic_DNA"/>
</dbReference>
<evidence type="ECO:0000259" key="1">
    <source>
        <dbReference type="Pfam" id="PF26130"/>
    </source>
</evidence>
<dbReference type="Proteomes" id="UP001443914">
    <property type="component" value="Unassembled WGS sequence"/>
</dbReference>
<name>A0AAW1LHR2_SAPOF</name>
<protein>
    <recommendedName>
        <fullName evidence="1">PB1-like domain-containing protein</fullName>
    </recommendedName>
</protein>
<comment type="caution">
    <text evidence="2">The sequence shown here is derived from an EMBL/GenBank/DDBJ whole genome shotgun (WGS) entry which is preliminary data.</text>
</comment>
<evidence type="ECO:0000313" key="2">
    <source>
        <dbReference type="EMBL" id="KAK9732443.1"/>
    </source>
</evidence>
<feature type="domain" description="PB1-like" evidence="1">
    <location>
        <begin position="10"/>
        <end position="108"/>
    </location>
</feature>
<accession>A0AAW1LHR2</accession>